<sequence length="250" mass="26332">MPVAKQLGEPTEQASVYAPDSKAGKMGVQFSDMCVGDALDLEVGGFIGGFIGMQTVDQNEGEPALEENGVGRGSDPALLEVVEQALEHGSDGADDVRRWLAEWSHTAHLCSLQDHVGEQPVELPVGLEASYKVEFAGSALSDNCSHEEASERQAARSGDCKPTALAPRARGAEALVEAPEGASKGVRWAAALEEITQQVVPEVSAASEAPTEAHQLILGAAMLAREALQRGDIAEGLRLLEAAQERRLVS</sequence>
<dbReference type="Proteomes" id="UP001189429">
    <property type="component" value="Unassembled WGS sequence"/>
</dbReference>
<keyword evidence="2" id="KW-1185">Reference proteome</keyword>
<accession>A0ABN9TBM5</accession>
<evidence type="ECO:0000313" key="1">
    <source>
        <dbReference type="EMBL" id="CAK0843076.1"/>
    </source>
</evidence>
<comment type="caution">
    <text evidence="1">The sequence shown here is derived from an EMBL/GenBank/DDBJ whole genome shotgun (WGS) entry which is preliminary data.</text>
</comment>
<organism evidence="1 2">
    <name type="scientific">Prorocentrum cordatum</name>
    <dbReference type="NCBI Taxonomy" id="2364126"/>
    <lineage>
        <taxon>Eukaryota</taxon>
        <taxon>Sar</taxon>
        <taxon>Alveolata</taxon>
        <taxon>Dinophyceae</taxon>
        <taxon>Prorocentrales</taxon>
        <taxon>Prorocentraceae</taxon>
        <taxon>Prorocentrum</taxon>
    </lineage>
</organism>
<protein>
    <submittedName>
        <fullName evidence="1">Uncharacterized protein</fullName>
    </submittedName>
</protein>
<name>A0ABN9TBM5_9DINO</name>
<reference evidence="1" key="1">
    <citation type="submission" date="2023-10" db="EMBL/GenBank/DDBJ databases">
        <authorList>
            <person name="Chen Y."/>
            <person name="Shah S."/>
            <person name="Dougan E. K."/>
            <person name="Thang M."/>
            <person name="Chan C."/>
        </authorList>
    </citation>
    <scope>NUCLEOTIDE SEQUENCE [LARGE SCALE GENOMIC DNA]</scope>
</reference>
<gene>
    <name evidence="1" type="ORF">PCOR1329_LOCUS37515</name>
</gene>
<proteinExistence type="predicted"/>
<dbReference type="EMBL" id="CAUYUJ010014548">
    <property type="protein sequence ID" value="CAK0843076.1"/>
    <property type="molecule type" value="Genomic_DNA"/>
</dbReference>
<evidence type="ECO:0000313" key="2">
    <source>
        <dbReference type="Proteomes" id="UP001189429"/>
    </source>
</evidence>